<keyword evidence="2" id="KW-1185">Reference proteome</keyword>
<evidence type="ECO:0000313" key="2">
    <source>
        <dbReference type="Proteomes" id="UP000322667"/>
    </source>
</evidence>
<accession>A0A5D2HW44</accession>
<gene>
    <name evidence="1" type="ORF">ES332_D13G131700v1</name>
</gene>
<dbReference type="EMBL" id="CM017635">
    <property type="protein sequence ID" value="TYH34485.1"/>
    <property type="molecule type" value="Genomic_DNA"/>
</dbReference>
<sequence>MVKAVLFLPSCSSWFLPVHKAYKAQQKILQRQSRNTCSTISISLAHLEHFGIPINLL</sequence>
<dbReference type="Proteomes" id="UP000322667">
    <property type="component" value="Chromosome D13"/>
</dbReference>
<name>A0A5D2HW44_GOSTO</name>
<dbReference type="AlphaFoldDB" id="A0A5D2HW44"/>
<organism evidence="1 2">
    <name type="scientific">Gossypium tomentosum</name>
    <name type="common">Hawaiian cotton</name>
    <name type="synonym">Gossypium sandvicense</name>
    <dbReference type="NCBI Taxonomy" id="34277"/>
    <lineage>
        <taxon>Eukaryota</taxon>
        <taxon>Viridiplantae</taxon>
        <taxon>Streptophyta</taxon>
        <taxon>Embryophyta</taxon>
        <taxon>Tracheophyta</taxon>
        <taxon>Spermatophyta</taxon>
        <taxon>Magnoliopsida</taxon>
        <taxon>eudicotyledons</taxon>
        <taxon>Gunneridae</taxon>
        <taxon>Pentapetalae</taxon>
        <taxon>rosids</taxon>
        <taxon>malvids</taxon>
        <taxon>Malvales</taxon>
        <taxon>Malvaceae</taxon>
        <taxon>Malvoideae</taxon>
        <taxon>Gossypium</taxon>
    </lineage>
</organism>
<evidence type="ECO:0000313" key="1">
    <source>
        <dbReference type="EMBL" id="TYH34485.1"/>
    </source>
</evidence>
<proteinExistence type="predicted"/>
<protein>
    <submittedName>
        <fullName evidence="1">Uncharacterized protein</fullName>
    </submittedName>
</protein>
<reference evidence="1 2" key="1">
    <citation type="submission" date="2019-07" db="EMBL/GenBank/DDBJ databases">
        <title>WGS assembly of Gossypium tomentosum.</title>
        <authorList>
            <person name="Chen Z.J."/>
            <person name="Sreedasyam A."/>
            <person name="Ando A."/>
            <person name="Song Q."/>
            <person name="De L."/>
            <person name="Hulse-Kemp A."/>
            <person name="Ding M."/>
            <person name="Ye W."/>
            <person name="Kirkbride R."/>
            <person name="Jenkins J."/>
            <person name="Plott C."/>
            <person name="Lovell J."/>
            <person name="Lin Y.-M."/>
            <person name="Vaughn R."/>
            <person name="Liu B."/>
            <person name="Li W."/>
            <person name="Simpson S."/>
            <person name="Scheffler B."/>
            <person name="Saski C."/>
            <person name="Grover C."/>
            <person name="Hu G."/>
            <person name="Conover J."/>
            <person name="Carlson J."/>
            <person name="Shu S."/>
            <person name="Boston L."/>
            <person name="Williams M."/>
            <person name="Peterson D."/>
            <person name="Mcgee K."/>
            <person name="Jones D."/>
            <person name="Wendel J."/>
            <person name="Stelly D."/>
            <person name="Grimwood J."/>
            <person name="Schmutz J."/>
        </authorList>
    </citation>
    <scope>NUCLEOTIDE SEQUENCE [LARGE SCALE GENOMIC DNA]</scope>
    <source>
        <strain evidence="1">7179.01</strain>
    </source>
</reference>